<name>A0A821J2U3_9BILA</name>
<dbReference type="Proteomes" id="UP000663873">
    <property type="component" value="Unassembled WGS sequence"/>
</dbReference>
<dbReference type="AlphaFoldDB" id="A0A821J2U3"/>
<sequence length="275" mass="32137">ESVTLANRLIEGQVLNAQCAEESYLLKRENCTLKKQIEELNHLNTDTNNNNHNNNNYAQTKTRDSSDFIAESDDNELEILQETVNRLSAENRRLQSTPNSELASLQEELTLVKMRDAEAQVNLNELRQRIADLNREWQLHDSTCKIARETNNISVNHDAYDLIAHELIALKMREAQTDCENKLLSQKLMDIETQKQVLHNQIKRQDDEMQRIRHELDQSRVRENELRSQLNEIRNQITDGVLRQKEDSMMLRIREAENTQALGDLRQRIAELEVQ</sequence>
<evidence type="ECO:0000313" key="3">
    <source>
        <dbReference type="Proteomes" id="UP000663873"/>
    </source>
</evidence>
<organism evidence="2 3">
    <name type="scientific">Rotaria socialis</name>
    <dbReference type="NCBI Taxonomy" id="392032"/>
    <lineage>
        <taxon>Eukaryota</taxon>
        <taxon>Metazoa</taxon>
        <taxon>Spiralia</taxon>
        <taxon>Gnathifera</taxon>
        <taxon>Rotifera</taxon>
        <taxon>Eurotatoria</taxon>
        <taxon>Bdelloidea</taxon>
        <taxon>Philodinida</taxon>
        <taxon>Philodinidae</taxon>
        <taxon>Rotaria</taxon>
    </lineage>
</organism>
<feature type="non-terminal residue" evidence="2">
    <location>
        <position position="275"/>
    </location>
</feature>
<evidence type="ECO:0000313" key="2">
    <source>
        <dbReference type="EMBL" id="CAF4711929.1"/>
    </source>
</evidence>
<dbReference type="EMBL" id="CAJOBP010035802">
    <property type="protein sequence ID" value="CAF4711929.1"/>
    <property type="molecule type" value="Genomic_DNA"/>
</dbReference>
<reference evidence="2" key="1">
    <citation type="submission" date="2021-02" db="EMBL/GenBank/DDBJ databases">
        <authorList>
            <person name="Nowell W R."/>
        </authorList>
    </citation>
    <scope>NUCLEOTIDE SEQUENCE</scope>
</reference>
<proteinExistence type="predicted"/>
<accession>A0A821J2U3</accession>
<keyword evidence="3" id="KW-1185">Reference proteome</keyword>
<comment type="caution">
    <text evidence="2">The sequence shown here is derived from an EMBL/GenBank/DDBJ whole genome shotgun (WGS) entry which is preliminary data.</text>
</comment>
<feature type="coiled-coil region" evidence="1">
    <location>
        <begin position="70"/>
        <end position="136"/>
    </location>
</feature>
<feature type="non-terminal residue" evidence="2">
    <location>
        <position position="1"/>
    </location>
</feature>
<keyword evidence="1" id="KW-0175">Coiled coil</keyword>
<feature type="coiled-coil region" evidence="1">
    <location>
        <begin position="188"/>
        <end position="236"/>
    </location>
</feature>
<protein>
    <submittedName>
        <fullName evidence="2">Uncharacterized protein</fullName>
    </submittedName>
</protein>
<gene>
    <name evidence="2" type="ORF">UJA718_LOCUS36787</name>
</gene>
<evidence type="ECO:0000256" key="1">
    <source>
        <dbReference type="SAM" id="Coils"/>
    </source>
</evidence>